<dbReference type="Proteomes" id="UP001630127">
    <property type="component" value="Unassembled WGS sequence"/>
</dbReference>
<sequence>MIRSNRIPIEATAFTIKQMNDDSRPTIWDRDKDQAKGRGFGGRIRCDHCQHSGHTKDHCYELIGYPIDWNTHGLRKGCGRDAQGATHTAATGGVATREFLI</sequence>
<organism evidence="1 2">
    <name type="scientific">Cinchona calisaya</name>
    <dbReference type="NCBI Taxonomy" id="153742"/>
    <lineage>
        <taxon>Eukaryota</taxon>
        <taxon>Viridiplantae</taxon>
        <taxon>Streptophyta</taxon>
        <taxon>Embryophyta</taxon>
        <taxon>Tracheophyta</taxon>
        <taxon>Spermatophyta</taxon>
        <taxon>Magnoliopsida</taxon>
        <taxon>eudicotyledons</taxon>
        <taxon>Gunneridae</taxon>
        <taxon>Pentapetalae</taxon>
        <taxon>asterids</taxon>
        <taxon>lamiids</taxon>
        <taxon>Gentianales</taxon>
        <taxon>Rubiaceae</taxon>
        <taxon>Cinchonoideae</taxon>
        <taxon>Cinchoneae</taxon>
        <taxon>Cinchona</taxon>
    </lineage>
</organism>
<proteinExistence type="predicted"/>
<gene>
    <name evidence="1" type="ORF">ACH5RR_030117</name>
</gene>
<keyword evidence="2" id="KW-1185">Reference proteome</keyword>
<protein>
    <submittedName>
        <fullName evidence="1">Uncharacterized protein</fullName>
    </submittedName>
</protein>
<name>A0ABD2YVW6_9GENT</name>
<reference evidence="1 2" key="1">
    <citation type="submission" date="2024-11" db="EMBL/GenBank/DDBJ databases">
        <title>A near-complete genome assembly of Cinchona calisaya.</title>
        <authorList>
            <person name="Lian D.C."/>
            <person name="Zhao X.W."/>
            <person name="Wei L."/>
        </authorList>
    </citation>
    <scope>NUCLEOTIDE SEQUENCE [LARGE SCALE GENOMIC DNA]</scope>
    <source>
        <tissue evidence="1">Nenye</tissue>
    </source>
</reference>
<comment type="caution">
    <text evidence="1">The sequence shown here is derived from an EMBL/GenBank/DDBJ whole genome shotgun (WGS) entry which is preliminary data.</text>
</comment>
<evidence type="ECO:0000313" key="1">
    <source>
        <dbReference type="EMBL" id="KAL3510716.1"/>
    </source>
</evidence>
<accession>A0ABD2YVW6</accession>
<dbReference type="EMBL" id="JBJUIK010000012">
    <property type="protein sequence ID" value="KAL3510716.1"/>
    <property type="molecule type" value="Genomic_DNA"/>
</dbReference>
<evidence type="ECO:0000313" key="2">
    <source>
        <dbReference type="Proteomes" id="UP001630127"/>
    </source>
</evidence>
<dbReference type="AlphaFoldDB" id="A0ABD2YVW6"/>